<feature type="domain" description="CTLH" evidence="4">
    <location>
        <begin position="425"/>
        <end position="484"/>
    </location>
</feature>
<dbReference type="Proteomes" id="UP000243723">
    <property type="component" value="Unassembled WGS sequence"/>
</dbReference>
<dbReference type="InterPro" id="IPR001870">
    <property type="entry name" value="B30.2/SPRY"/>
</dbReference>
<evidence type="ECO:0000256" key="1">
    <source>
        <dbReference type="ARBA" id="ARBA00002343"/>
    </source>
</evidence>
<feature type="compositionally biased region" description="Polar residues" evidence="2">
    <location>
        <begin position="125"/>
        <end position="143"/>
    </location>
</feature>
<dbReference type="EMBL" id="NHZQ01000155">
    <property type="protein sequence ID" value="PSK49422.1"/>
    <property type="molecule type" value="Genomic_DNA"/>
</dbReference>
<dbReference type="SMART" id="SM00757">
    <property type="entry name" value="CRA"/>
    <property type="match status" value="1"/>
</dbReference>
<dbReference type="Gene3D" id="2.60.120.920">
    <property type="match status" value="1"/>
</dbReference>
<evidence type="ECO:0000256" key="2">
    <source>
        <dbReference type="SAM" id="MobiDB-lite"/>
    </source>
</evidence>
<dbReference type="InterPro" id="IPR035782">
    <property type="entry name" value="SPRY_RanBP9/10"/>
</dbReference>
<dbReference type="InterPro" id="IPR003877">
    <property type="entry name" value="SPRY_dom"/>
</dbReference>
<dbReference type="InterPro" id="IPR050618">
    <property type="entry name" value="Ubq-SigPath_Reg"/>
</dbReference>
<dbReference type="InterPro" id="IPR006594">
    <property type="entry name" value="LisH"/>
</dbReference>
<comment type="function">
    <text evidence="1">Involved in the proteasome-dependent degradation of fructose-1,6-bisphosphatase.</text>
</comment>
<dbReference type="STRING" id="40998.A0A2P7ZMK9"/>
<feature type="region of interest" description="Disordered" evidence="2">
    <location>
        <begin position="1"/>
        <end position="78"/>
    </location>
</feature>
<dbReference type="Pfam" id="PF00622">
    <property type="entry name" value="SPRY"/>
    <property type="match status" value="1"/>
</dbReference>
<accession>A0A2P7ZMK9</accession>
<dbReference type="InterPro" id="IPR013320">
    <property type="entry name" value="ConA-like_dom_sf"/>
</dbReference>
<dbReference type="InterPro" id="IPR013144">
    <property type="entry name" value="CRA_dom"/>
</dbReference>
<organism evidence="5 6">
    <name type="scientific">Elsinoe australis</name>
    <dbReference type="NCBI Taxonomy" id="40998"/>
    <lineage>
        <taxon>Eukaryota</taxon>
        <taxon>Fungi</taxon>
        <taxon>Dikarya</taxon>
        <taxon>Ascomycota</taxon>
        <taxon>Pezizomycotina</taxon>
        <taxon>Dothideomycetes</taxon>
        <taxon>Dothideomycetidae</taxon>
        <taxon>Myriangiales</taxon>
        <taxon>Elsinoaceae</taxon>
        <taxon>Elsinoe</taxon>
    </lineage>
</organism>
<dbReference type="SMART" id="SM00668">
    <property type="entry name" value="CTLH"/>
    <property type="match status" value="1"/>
</dbReference>
<sequence>MSYRRSSYASVAAGQAPSAHPLFSPRGGASLSQQHEDPDSNSSTPQYYHSGSQAYAAELEGSRVETEAQREAIDMSSASAMDTSQWFVPTYLRRSRHMERLEAAYKSRQQHSKDARGSGAPSGLGSRQTSHTNLAAAKTSSAVSRGVVHDVTERLPPLQPDDGLRPLPSKWNEVDKCYGLEIMGHGLEVKYQGTVRTPDDAAAVRSDHPIPRECGIYYYEVTVLSRGKEGLIGIGFSSIKPSLNRLPGWELESWGYHGDDGFSFACSASGKPYGPKFSSLDVIGCGINFKTGSAFFTKNGIFLGEAFTLTKAQDGLYPSVGIKKPQEHLRANFGQTPFVFDIDSLVERERLLVQRDINRVDHTKSPLRPGFDETDTIHELISQYLAHEGFIESASQFSQDVRQQKRALQTGDATLEAQEEPDDMNALHRQKVRAAILEGDIDKAFKYLGSYFPHVLEQDSNRDIYFRLRCRKFIEMILRSYEMQSRVGSPAHSEGAFSNGTNGHSADGGTALDPDAGGMDLDGAPLPTSNGKQEASEAMDTSNDAIKATPTFAETKSSALLHNDLLNDAIQYGMELQGEFSHDTRQEVKKALNDTFALIAYNDARQSVLADMMEGKGRIEIAEQVNGAILVSLGKPRSALLEKLCSQTQVLLDMLSEDGGPGAFVNLQQDYLH</sequence>
<protein>
    <submittedName>
        <fullName evidence="5">Uncharacterized protein</fullName>
    </submittedName>
</protein>
<feature type="region of interest" description="Disordered" evidence="2">
    <location>
        <begin position="105"/>
        <end position="147"/>
    </location>
</feature>
<evidence type="ECO:0000313" key="6">
    <source>
        <dbReference type="Proteomes" id="UP000243723"/>
    </source>
</evidence>
<feature type="domain" description="B30.2/SPRY" evidence="3">
    <location>
        <begin position="149"/>
        <end position="338"/>
    </location>
</feature>
<feature type="region of interest" description="Disordered" evidence="2">
    <location>
        <begin position="489"/>
        <end position="536"/>
    </location>
</feature>
<evidence type="ECO:0000259" key="4">
    <source>
        <dbReference type="PROSITE" id="PS50897"/>
    </source>
</evidence>
<dbReference type="PROSITE" id="PS50188">
    <property type="entry name" value="B302_SPRY"/>
    <property type="match status" value="1"/>
</dbReference>
<name>A0A2P7ZMK9_9PEZI</name>
<proteinExistence type="predicted"/>
<evidence type="ECO:0000313" key="5">
    <source>
        <dbReference type="EMBL" id="PSK49422.1"/>
    </source>
</evidence>
<dbReference type="InterPro" id="IPR043136">
    <property type="entry name" value="B30.2/SPRY_sf"/>
</dbReference>
<dbReference type="PANTHER" id="PTHR12864">
    <property type="entry name" value="RAN BINDING PROTEIN 9-RELATED"/>
    <property type="match status" value="1"/>
</dbReference>
<keyword evidence="6" id="KW-1185">Reference proteome</keyword>
<dbReference type="InterPro" id="IPR006595">
    <property type="entry name" value="CTLH_C"/>
</dbReference>
<dbReference type="InterPro" id="IPR024964">
    <property type="entry name" value="CTLH/CRA"/>
</dbReference>
<dbReference type="OrthoDB" id="25503at2759"/>
<gene>
    <name evidence="5" type="ORF">B9Z65_8217</name>
</gene>
<feature type="compositionally biased region" description="Polar residues" evidence="2">
    <location>
        <begin position="527"/>
        <end position="536"/>
    </location>
</feature>
<dbReference type="SUPFAM" id="SSF49899">
    <property type="entry name" value="Concanavalin A-like lectins/glucanases"/>
    <property type="match status" value="1"/>
</dbReference>
<feature type="compositionally biased region" description="Low complexity" evidence="2">
    <location>
        <begin position="1"/>
        <end position="13"/>
    </location>
</feature>
<feature type="compositionally biased region" description="Polar residues" evidence="2">
    <location>
        <begin position="40"/>
        <end position="53"/>
    </location>
</feature>
<dbReference type="PROSITE" id="PS50896">
    <property type="entry name" value="LISH"/>
    <property type="match status" value="1"/>
</dbReference>
<feature type="compositionally biased region" description="Basic and acidic residues" evidence="2">
    <location>
        <begin position="60"/>
        <end position="73"/>
    </location>
</feature>
<dbReference type="PROSITE" id="PS50897">
    <property type="entry name" value="CTLH"/>
    <property type="match status" value="1"/>
</dbReference>
<dbReference type="CDD" id="cd12909">
    <property type="entry name" value="SPRY_RanBP9_10"/>
    <property type="match status" value="1"/>
</dbReference>
<feature type="compositionally biased region" description="Basic and acidic residues" evidence="2">
    <location>
        <begin position="105"/>
        <end position="116"/>
    </location>
</feature>
<dbReference type="SMART" id="SM00449">
    <property type="entry name" value="SPRY"/>
    <property type="match status" value="1"/>
</dbReference>
<evidence type="ECO:0000259" key="3">
    <source>
        <dbReference type="PROSITE" id="PS50188"/>
    </source>
</evidence>
<dbReference type="AlphaFoldDB" id="A0A2P7ZMK9"/>
<dbReference type="Pfam" id="PF10607">
    <property type="entry name" value="CTLH"/>
    <property type="match status" value="1"/>
</dbReference>
<reference evidence="5 6" key="1">
    <citation type="submission" date="2017-05" db="EMBL/GenBank/DDBJ databases">
        <title>Draft genome sequence of Elsinoe australis.</title>
        <authorList>
            <person name="Cheng Q."/>
        </authorList>
    </citation>
    <scope>NUCLEOTIDE SEQUENCE [LARGE SCALE GENOMIC DNA]</scope>
    <source>
        <strain evidence="5 6">NL1</strain>
    </source>
</reference>
<comment type="caution">
    <text evidence="5">The sequence shown here is derived from an EMBL/GenBank/DDBJ whole genome shotgun (WGS) entry which is preliminary data.</text>
</comment>